<dbReference type="GO" id="GO:0016874">
    <property type="term" value="F:ligase activity"/>
    <property type="evidence" value="ECO:0007669"/>
    <property type="project" value="UniProtKB-KW"/>
</dbReference>
<dbReference type="CDD" id="cd04865">
    <property type="entry name" value="LigD_Pol_like_2"/>
    <property type="match status" value="1"/>
</dbReference>
<dbReference type="OrthoDB" id="4296267at2"/>
<comment type="caution">
    <text evidence="3">The sequence shown here is derived from an EMBL/GenBank/DDBJ whole genome shotgun (WGS) entry which is preliminary data.</text>
</comment>
<dbReference type="InterPro" id="IPR052171">
    <property type="entry name" value="NHEJ_LigD"/>
</dbReference>
<feature type="compositionally biased region" description="Basic and acidic residues" evidence="1">
    <location>
        <begin position="349"/>
        <end position="361"/>
    </location>
</feature>
<evidence type="ECO:0000256" key="1">
    <source>
        <dbReference type="SAM" id="MobiDB-lite"/>
    </source>
</evidence>
<dbReference type="Gene3D" id="3.90.920.10">
    <property type="entry name" value="DNA primase, PRIM domain"/>
    <property type="match status" value="1"/>
</dbReference>
<evidence type="ECO:0000313" key="4">
    <source>
        <dbReference type="Proteomes" id="UP000033772"/>
    </source>
</evidence>
<evidence type="ECO:0000259" key="2">
    <source>
        <dbReference type="Pfam" id="PF21686"/>
    </source>
</evidence>
<reference evidence="3" key="1">
    <citation type="submission" date="2016-10" db="EMBL/GenBank/DDBJ databases">
        <title>Draft Genome Sequence of Nocardioides luteus Strain BAFB, an Alkane-Degrading Bacterium Isolated from JP-7 Polluted Soil.</title>
        <authorList>
            <person name="Brown L."/>
            <person name="Ruiz O.N."/>
            <person name="Gunasekera T."/>
        </authorList>
    </citation>
    <scope>NUCLEOTIDE SEQUENCE [LARGE SCALE GENOMIC DNA]</scope>
    <source>
        <strain evidence="3">BAFB</strain>
    </source>
</reference>
<dbReference type="RefSeq" id="WP_045550839.1">
    <property type="nucleotide sequence ID" value="NZ_JZDQ02000036.1"/>
</dbReference>
<gene>
    <name evidence="3" type="ORF">UG56_022135</name>
</gene>
<feature type="domain" description="DNA ligase D polymerase" evidence="2">
    <location>
        <begin position="36"/>
        <end position="300"/>
    </location>
</feature>
<dbReference type="Proteomes" id="UP000033772">
    <property type="component" value="Unassembled WGS sequence"/>
</dbReference>
<proteinExistence type="predicted"/>
<dbReference type="STRING" id="1844.UG56_022135"/>
<dbReference type="EMBL" id="JZDQ02000036">
    <property type="protein sequence ID" value="OIJ24599.1"/>
    <property type="molecule type" value="Genomic_DNA"/>
</dbReference>
<dbReference type="PANTHER" id="PTHR42705">
    <property type="entry name" value="BIFUNCTIONAL NON-HOMOLOGOUS END JOINING PROTEIN LIGD"/>
    <property type="match status" value="1"/>
</dbReference>
<name>A0A1J4N0Z8_9ACTN</name>
<accession>A0A1J4N0Z8</accession>
<dbReference type="AlphaFoldDB" id="A0A1J4N0Z8"/>
<organism evidence="3 4">
    <name type="scientific">Nocardioides luteus</name>
    <dbReference type="NCBI Taxonomy" id="1844"/>
    <lineage>
        <taxon>Bacteria</taxon>
        <taxon>Bacillati</taxon>
        <taxon>Actinomycetota</taxon>
        <taxon>Actinomycetes</taxon>
        <taxon>Propionibacteriales</taxon>
        <taxon>Nocardioidaceae</taxon>
        <taxon>Nocardioides</taxon>
    </lineage>
</organism>
<keyword evidence="4" id="KW-1185">Reference proteome</keyword>
<dbReference type="InterPro" id="IPR014145">
    <property type="entry name" value="LigD_pol_dom"/>
</dbReference>
<protein>
    <submittedName>
        <fullName evidence="3">ATP-dependent DNA ligase</fullName>
    </submittedName>
</protein>
<feature type="region of interest" description="Disordered" evidence="1">
    <location>
        <begin position="327"/>
        <end position="361"/>
    </location>
</feature>
<evidence type="ECO:0000313" key="3">
    <source>
        <dbReference type="EMBL" id="OIJ24599.1"/>
    </source>
</evidence>
<dbReference type="Pfam" id="PF21686">
    <property type="entry name" value="LigD_Prim-Pol"/>
    <property type="match status" value="1"/>
</dbReference>
<sequence length="361" mass="40917">MAKTPAAHVQAGEREVRISSPDRVIYEATDRTPEVTKLMVAEFFATVGDPLMRALRERPTALERWPDGWREGMKLATGPTDKEGDGFYQKRTPKGAPDYLEEVEITFPSGRKAREICPTELAIPVWCAQMGTLTFHPWPVRRADVDHPDELRIDLDPQPGTDFADVVRVAGVARETLEELGLRGFAKTSGNRGVHIYVRIRPEWTFEELRHAAIGFGRELERRDGGVTTAWWKEERGERIFVDFNQNNRDRTIASAYSLRPKPGAPVSTPLTWEELADLKDPRELNLFTVPDLLADGDRWAQIDDEAYDLTPLLELWEKLPGGELNFPPDYPKMPGEPPRVQPSKKVASHWDEEGNRIGDT</sequence>
<keyword evidence="3" id="KW-0436">Ligase</keyword>
<dbReference type="PANTHER" id="PTHR42705:SF3">
    <property type="entry name" value="ATP-DEPENDENT DNA LIGASE"/>
    <property type="match status" value="1"/>
</dbReference>
<feature type="compositionally biased region" description="Pro residues" evidence="1">
    <location>
        <begin position="329"/>
        <end position="341"/>
    </location>
</feature>